<dbReference type="AlphaFoldDB" id="A0A1Y1UK54"/>
<keyword evidence="3" id="KW-1185">Reference proteome</keyword>
<dbReference type="OrthoDB" id="428260at2759"/>
<organism evidence="2 3">
    <name type="scientific">Kockovaella imperatae</name>
    <dbReference type="NCBI Taxonomy" id="4999"/>
    <lineage>
        <taxon>Eukaryota</taxon>
        <taxon>Fungi</taxon>
        <taxon>Dikarya</taxon>
        <taxon>Basidiomycota</taxon>
        <taxon>Agaricomycotina</taxon>
        <taxon>Tremellomycetes</taxon>
        <taxon>Tremellales</taxon>
        <taxon>Cuniculitremaceae</taxon>
        <taxon>Kockovaella</taxon>
    </lineage>
</organism>
<accession>A0A1Y1UK54</accession>
<feature type="domain" description="Beta-lactamase-related" evidence="1">
    <location>
        <begin position="1"/>
        <end position="345"/>
    </location>
</feature>
<proteinExistence type="predicted"/>
<dbReference type="PANTHER" id="PTHR43283">
    <property type="entry name" value="BETA-LACTAMASE-RELATED"/>
    <property type="match status" value="1"/>
</dbReference>
<sequence length="365" mass="40993">MLVDEGLISLDTDMRKLYPALDKAAARIFKGLDQEQKPIFETNDKPVTLGQMLNQSSGFGMEFGDKVPEWKKITEKGKGFVNSCKVENLIHTPITFSPGTHYEYGNSAEWLALMFPTISQGREYEEFLQDRLCGPLGMKGTTFFPFGKAWDDRLRVLRYARDAGGRPGGAAAPGETVKEPKDWTWEKLDGQLDLLTLPRKREEIEYPAGGGGVYSRTCDYVLLLQHLMRHYLSLDSSSNVTPPAHPLLSDSSVKSLFYGTLSQEARPAMEKMLSWYLDTDISSGEADWTTGMSLYAPREGNTTRTWGRKRGSVGWGGAAGTMYWIDPTSQIAVVWTTQMLPGQPDYIRQGKKDIERLIYESLESR</sequence>
<dbReference type="InterPro" id="IPR050789">
    <property type="entry name" value="Diverse_Enzym_Activities"/>
</dbReference>
<dbReference type="Pfam" id="PF00144">
    <property type="entry name" value="Beta-lactamase"/>
    <property type="match status" value="1"/>
</dbReference>
<dbReference type="PANTHER" id="PTHR43283:SF3">
    <property type="entry name" value="BETA-LACTAMASE FAMILY PROTEIN (AFU_ORTHOLOGUE AFUA_5G07500)"/>
    <property type="match status" value="1"/>
</dbReference>
<dbReference type="SUPFAM" id="SSF56601">
    <property type="entry name" value="beta-lactamase/transpeptidase-like"/>
    <property type="match status" value="1"/>
</dbReference>
<evidence type="ECO:0000259" key="1">
    <source>
        <dbReference type="Pfam" id="PF00144"/>
    </source>
</evidence>
<dbReference type="InterPro" id="IPR001466">
    <property type="entry name" value="Beta-lactam-related"/>
</dbReference>
<dbReference type="InterPro" id="IPR012338">
    <property type="entry name" value="Beta-lactam/transpept-like"/>
</dbReference>
<protein>
    <submittedName>
        <fullName evidence="2">Beta-lactamase/transpeptidase-like protein</fullName>
    </submittedName>
</protein>
<dbReference type="RefSeq" id="XP_021871904.1">
    <property type="nucleotide sequence ID" value="XM_022015627.1"/>
</dbReference>
<name>A0A1Y1UK54_9TREE</name>
<dbReference type="GeneID" id="33557436"/>
<dbReference type="InParanoid" id="A0A1Y1UK54"/>
<comment type="caution">
    <text evidence="2">The sequence shown here is derived from an EMBL/GenBank/DDBJ whole genome shotgun (WGS) entry which is preliminary data.</text>
</comment>
<reference evidence="2 3" key="1">
    <citation type="submission" date="2017-03" db="EMBL/GenBank/DDBJ databases">
        <title>Widespread Adenine N6-methylation of Active Genes in Fungi.</title>
        <authorList>
            <consortium name="DOE Joint Genome Institute"/>
            <person name="Mondo S.J."/>
            <person name="Dannebaum R.O."/>
            <person name="Kuo R.C."/>
            <person name="Louie K.B."/>
            <person name="Bewick A.J."/>
            <person name="Labutti K."/>
            <person name="Haridas S."/>
            <person name="Kuo A."/>
            <person name="Salamov A."/>
            <person name="Ahrendt S.R."/>
            <person name="Lau R."/>
            <person name="Bowen B.P."/>
            <person name="Lipzen A."/>
            <person name="Sullivan W."/>
            <person name="Andreopoulos W.B."/>
            <person name="Clum A."/>
            <person name="Lindquist E."/>
            <person name="Daum C."/>
            <person name="Northen T.R."/>
            <person name="Ramamoorthy G."/>
            <person name="Schmitz R.J."/>
            <person name="Gryganskyi A."/>
            <person name="Culley D."/>
            <person name="Magnuson J."/>
            <person name="James T.Y."/>
            <person name="O'Malley M.A."/>
            <person name="Stajich J.E."/>
            <person name="Spatafora J.W."/>
            <person name="Visel A."/>
            <person name="Grigoriev I.V."/>
        </authorList>
    </citation>
    <scope>NUCLEOTIDE SEQUENCE [LARGE SCALE GENOMIC DNA]</scope>
    <source>
        <strain evidence="2 3">NRRL Y-17943</strain>
    </source>
</reference>
<evidence type="ECO:0000313" key="3">
    <source>
        <dbReference type="Proteomes" id="UP000193218"/>
    </source>
</evidence>
<dbReference type="EMBL" id="NBSH01000005">
    <property type="protein sequence ID" value="ORX37917.1"/>
    <property type="molecule type" value="Genomic_DNA"/>
</dbReference>
<evidence type="ECO:0000313" key="2">
    <source>
        <dbReference type="EMBL" id="ORX37917.1"/>
    </source>
</evidence>
<dbReference type="Proteomes" id="UP000193218">
    <property type="component" value="Unassembled WGS sequence"/>
</dbReference>
<gene>
    <name evidence="2" type="ORF">BD324DRAFT_623793</name>
</gene>
<dbReference type="Gene3D" id="3.40.710.10">
    <property type="entry name" value="DD-peptidase/beta-lactamase superfamily"/>
    <property type="match status" value="1"/>
</dbReference>